<dbReference type="GO" id="GO:0016887">
    <property type="term" value="F:ATP hydrolysis activity"/>
    <property type="evidence" value="ECO:0007669"/>
    <property type="project" value="InterPro"/>
</dbReference>
<name>A0A3R6YJW7_9LACO</name>
<accession>A0A3R6YJW7</accession>
<dbReference type="GO" id="GO:0042626">
    <property type="term" value="F:ATPase-coupled transmembrane transporter activity"/>
    <property type="evidence" value="ECO:0007669"/>
    <property type="project" value="TreeGrafter"/>
</dbReference>
<dbReference type="PROSITE" id="PS00211">
    <property type="entry name" value="ABC_TRANSPORTER_1"/>
    <property type="match status" value="1"/>
</dbReference>
<evidence type="ECO:0000256" key="2">
    <source>
        <dbReference type="ARBA" id="ARBA00005417"/>
    </source>
</evidence>
<gene>
    <name evidence="10" type="ORF">DS832_03565</name>
</gene>
<proteinExistence type="inferred from homology"/>
<evidence type="ECO:0000313" key="11">
    <source>
        <dbReference type="Proteomes" id="UP000284822"/>
    </source>
</evidence>
<dbReference type="InterPro" id="IPR027417">
    <property type="entry name" value="P-loop_NTPase"/>
</dbReference>
<keyword evidence="8" id="KW-0472">Membrane</keyword>
<dbReference type="GO" id="GO:0043190">
    <property type="term" value="C:ATP-binding cassette (ABC) transporter complex"/>
    <property type="evidence" value="ECO:0007669"/>
    <property type="project" value="TreeGrafter"/>
</dbReference>
<comment type="caution">
    <text evidence="10">The sequence shown here is derived from an EMBL/GenBank/DDBJ whole genome shotgun (WGS) entry which is preliminary data.</text>
</comment>
<evidence type="ECO:0000256" key="1">
    <source>
        <dbReference type="ARBA" id="ARBA00004202"/>
    </source>
</evidence>
<dbReference type="InterPro" id="IPR017871">
    <property type="entry name" value="ABC_transporter-like_CS"/>
</dbReference>
<dbReference type="PROSITE" id="PS50893">
    <property type="entry name" value="ABC_TRANSPORTER_2"/>
    <property type="match status" value="1"/>
</dbReference>
<evidence type="ECO:0000256" key="8">
    <source>
        <dbReference type="ARBA" id="ARBA00023136"/>
    </source>
</evidence>
<dbReference type="Proteomes" id="UP000284822">
    <property type="component" value="Unassembled WGS sequence"/>
</dbReference>
<dbReference type="InterPro" id="IPR015856">
    <property type="entry name" value="ABC_transpr_CbiO/EcfA_su"/>
</dbReference>
<dbReference type="CDD" id="cd03225">
    <property type="entry name" value="ABC_cobalt_CbiO_domain1"/>
    <property type="match status" value="1"/>
</dbReference>
<comment type="similarity">
    <text evidence="2">Belongs to the ABC transporter superfamily.</text>
</comment>
<dbReference type="PANTHER" id="PTHR43553">
    <property type="entry name" value="HEAVY METAL TRANSPORTER"/>
    <property type="match status" value="1"/>
</dbReference>
<feature type="domain" description="ABC transporter" evidence="9">
    <location>
        <begin position="2"/>
        <end position="227"/>
    </location>
</feature>
<dbReference type="GO" id="GO:0005524">
    <property type="term" value="F:ATP binding"/>
    <property type="evidence" value="ECO:0007669"/>
    <property type="project" value="UniProtKB-KW"/>
</dbReference>
<keyword evidence="7" id="KW-1278">Translocase</keyword>
<dbReference type="SUPFAM" id="SSF52540">
    <property type="entry name" value="P-loop containing nucleoside triphosphate hydrolases"/>
    <property type="match status" value="1"/>
</dbReference>
<dbReference type="PANTHER" id="PTHR43553:SF24">
    <property type="entry name" value="ENERGY-COUPLING FACTOR TRANSPORTER ATP-BINDING PROTEIN ECFA1"/>
    <property type="match status" value="1"/>
</dbReference>
<evidence type="ECO:0000313" key="10">
    <source>
        <dbReference type="EMBL" id="RHW47849.1"/>
    </source>
</evidence>
<dbReference type="Gene3D" id="3.40.50.300">
    <property type="entry name" value="P-loop containing nucleotide triphosphate hydrolases"/>
    <property type="match status" value="1"/>
</dbReference>
<dbReference type="SMART" id="SM00382">
    <property type="entry name" value="AAA"/>
    <property type="match status" value="1"/>
</dbReference>
<comment type="subcellular location">
    <subcellularLocation>
        <location evidence="1">Cell membrane</location>
        <topology evidence="1">Peripheral membrane protein</topology>
    </subcellularLocation>
</comment>
<dbReference type="Pfam" id="PF00005">
    <property type="entry name" value="ABC_tran"/>
    <property type="match status" value="1"/>
</dbReference>
<dbReference type="RefSeq" id="WP_118910334.1">
    <property type="nucleotide sequence ID" value="NZ_QOCS01000007.1"/>
</dbReference>
<dbReference type="EMBL" id="QOCS01000007">
    <property type="protein sequence ID" value="RHW47849.1"/>
    <property type="molecule type" value="Genomic_DNA"/>
</dbReference>
<keyword evidence="5" id="KW-0547">Nucleotide-binding</keyword>
<sequence length="270" mass="30912">MLELKHLNYLPPQHKQPLWQNLTLQMYPGKIYGLIGVNGVGKTTLLNLLSGLITPTQGDVYWQQQPIHRSKKALRTYLATVGYCLQDADHLFFKQTVQEELEYHHKGSMTRIIEKLQLETLLELSPFELSGGQKKRLALAIMLLKQPQMLFCDEITAGLDTHFQDVVMSLLQDYCQEHLVLLVTHNLDEALKYCDELLFLDQRGLHAYTTAAVLKQPEIFEQFQLLMPRSLEICQALMNAGVLPPSSYYRSDEEIAQALATLWNKGTNQL</sequence>
<dbReference type="AlphaFoldDB" id="A0A3R6YJW7"/>
<evidence type="ECO:0000256" key="4">
    <source>
        <dbReference type="ARBA" id="ARBA00022475"/>
    </source>
</evidence>
<dbReference type="InterPro" id="IPR050095">
    <property type="entry name" value="ECF_ABC_transporter_ATP-bd"/>
</dbReference>
<evidence type="ECO:0000259" key="9">
    <source>
        <dbReference type="PROSITE" id="PS50893"/>
    </source>
</evidence>
<keyword evidence="6" id="KW-0067">ATP-binding</keyword>
<keyword evidence="3" id="KW-0813">Transport</keyword>
<evidence type="ECO:0000256" key="7">
    <source>
        <dbReference type="ARBA" id="ARBA00022967"/>
    </source>
</evidence>
<keyword evidence="4" id="KW-1003">Cell membrane</keyword>
<dbReference type="InterPro" id="IPR003593">
    <property type="entry name" value="AAA+_ATPase"/>
</dbReference>
<reference evidence="10 11" key="1">
    <citation type="submission" date="2018-07" db="EMBL/GenBank/DDBJ databases">
        <title>Genome sequences of six Lactobacillus spp. isolated from bumble bee guts.</title>
        <authorList>
            <person name="Motta E.V.S."/>
            <person name="Moran N.A."/>
        </authorList>
    </citation>
    <scope>NUCLEOTIDE SEQUENCE [LARGE SCALE GENOMIC DNA]</scope>
    <source>
        <strain evidence="10 11">LV-8.1</strain>
    </source>
</reference>
<evidence type="ECO:0000256" key="5">
    <source>
        <dbReference type="ARBA" id="ARBA00022741"/>
    </source>
</evidence>
<dbReference type="InterPro" id="IPR003439">
    <property type="entry name" value="ABC_transporter-like_ATP-bd"/>
</dbReference>
<evidence type="ECO:0000256" key="6">
    <source>
        <dbReference type="ARBA" id="ARBA00022840"/>
    </source>
</evidence>
<organism evidence="10 11">
    <name type="scientific">Bombilactobacillus bombi</name>
    <dbReference type="NCBI Taxonomy" id="1303590"/>
    <lineage>
        <taxon>Bacteria</taxon>
        <taxon>Bacillati</taxon>
        <taxon>Bacillota</taxon>
        <taxon>Bacilli</taxon>
        <taxon>Lactobacillales</taxon>
        <taxon>Lactobacillaceae</taxon>
        <taxon>Bombilactobacillus</taxon>
    </lineage>
</organism>
<protein>
    <recommendedName>
        <fullName evidence="9">ABC transporter domain-containing protein</fullName>
    </recommendedName>
</protein>
<evidence type="ECO:0000256" key="3">
    <source>
        <dbReference type="ARBA" id="ARBA00022448"/>
    </source>
</evidence>